<evidence type="ECO:0000313" key="9">
    <source>
        <dbReference type="EMBL" id="VAW35293.1"/>
    </source>
</evidence>
<evidence type="ECO:0000256" key="4">
    <source>
        <dbReference type="ARBA" id="ARBA00022840"/>
    </source>
</evidence>
<dbReference type="CDD" id="cd05388">
    <property type="entry name" value="CobB_N"/>
    <property type="match status" value="1"/>
</dbReference>
<evidence type="ECO:0000256" key="6">
    <source>
        <dbReference type="ARBA" id="ARBA00022962"/>
    </source>
</evidence>
<comment type="cofactor">
    <cofactor evidence="1">
        <name>Mg(2+)</name>
        <dbReference type="ChEBI" id="CHEBI:18420"/>
    </cofactor>
</comment>
<keyword evidence="2 9" id="KW-0436">Ligase</keyword>
<gene>
    <name evidence="9" type="ORF">MNBD_DELTA02-705</name>
</gene>
<dbReference type="Pfam" id="PF01656">
    <property type="entry name" value="CbiA"/>
    <property type="match status" value="1"/>
</dbReference>
<evidence type="ECO:0000256" key="1">
    <source>
        <dbReference type="ARBA" id="ARBA00001946"/>
    </source>
</evidence>
<dbReference type="SUPFAM" id="SSF52540">
    <property type="entry name" value="P-loop containing nucleoside triphosphate hydrolases"/>
    <property type="match status" value="1"/>
</dbReference>
<name>A0A3B0V4H4_9ZZZZ</name>
<dbReference type="NCBIfam" id="TIGR00379">
    <property type="entry name" value="cobB"/>
    <property type="match status" value="1"/>
</dbReference>
<keyword evidence="6" id="KW-0315">Glutamine amidotransferase</keyword>
<keyword evidence="3" id="KW-0547">Nucleotide-binding</keyword>
<feature type="domain" description="CobQ/CobB/MinD/ParA nucleotide binding" evidence="7">
    <location>
        <begin position="12"/>
        <end position="195"/>
    </location>
</feature>
<dbReference type="SUPFAM" id="SSF52317">
    <property type="entry name" value="Class I glutamine amidotransferase-like"/>
    <property type="match status" value="1"/>
</dbReference>
<reference evidence="9" key="1">
    <citation type="submission" date="2018-06" db="EMBL/GenBank/DDBJ databases">
        <authorList>
            <person name="Zhirakovskaya E."/>
        </authorList>
    </citation>
    <scope>NUCLEOTIDE SEQUENCE</scope>
</reference>
<dbReference type="InterPro" id="IPR011698">
    <property type="entry name" value="GATase_3"/>
</dbReference>
<dbReference type="CDD" id="cd03130">
    <property type="entry name" value="GATase1_CobB"/>
    <property type="match status" value="1"/>
</dbReference>
<dbReference type="GO" id="GO:0005524">
    <property type="term" value="F:ATP binding"/>
    <property type="evidence" value="ECO:0007669"/>
    <property type="project" value="UniProtKB-KW"/>
</dbReference>
<dbReference type="PANTHER" id="PTHR43873:SF1">
    <property type="entry name" value="COBYRINATE A,C-DIAMIDE SYNTHASE"/>
    <property type="match status" value="1"/>
</dbReference>
<dbReference type="InterPro" id="IPR027417">
    <property type="entry name" value="P-loop_NTPase"/>
</dbReference>
<dbReference type="Pfam" id="PF07685">
    <property type="entry name" value="GATase_3"/>
    <property type="match status" value="1"/>
</dbReference>
<dbReference type="AlphaFoldDB" id="A0A3B0V4H4"/>
<dbReference type="InterPro" id="IPR004484">
    <property type="entry name" value="CbiA/CobB_synth"/>
</dbReference>
<dbReference type="EMBL" id="UOEZ01000023">
    <property type="protein sequence ID" value="VAW35293.1"/>
    <property type="molecule type" value="Genomic_DNA"/>
</dbReference>
<evidence type="ECO:0000256" key="2">
    <source>
        <dbReference type="ARBA" id="ARBA00022598"/>
    </source>
</evidence>
<dbReference type="InterPro" id="IPR002586">
    <property type="entry name" value="CobQ/CobB/MinD/ParA_Nub-bd_dom"/>
</dbReference>
<dbReference type="GO" id="GO:0042242">
    <property type="term" value="F:cobyrinic acid a,c-diamide synthase activity"/>
    <property type="evidence" value="ECO:0007669"/>
    <property type="project" value="UniProtKB-EC"/>
</dbReference>
<dbReference type="HAMAP" id="MF_00027">
    <property type="entry name" value="CobB_CbiA"/>
    <property type="match status" value="1"/>
</dbReference>
<sequence>MMRGMAVNKGFIIAAPKSGAGKTTITLALMRALGRSGVKVAPFKAGPDYIDPSLHRLVCGRPSYNLDTWMMGTAGVQESFARGMIGADIGVVEGVMGLFDGKSGVVEDGSTAHLARTLGLPVVLVVDASAMAGSVAPLVKGFVEFDKELDIAGVILNRVGSANHYKILKEALKKIRVRDFGYIPKASELLLPDRHLGLVTGAELGGSPEWRLFMKNAAKLINGHVETGRLLRTAKAARVPANKGALISASAPARRPAIAVARDRAFSFYYDENLDMLRDLGARLRFFSPLKDEALPKGTDGLYLGGGYPELSAGALADNTALRREIKAFSQSGRPVYAECGGLMYLGRALKGLDGKSYEMAGVFPWVSRMLTKRKRLGYRELRMKEGSPFLKKGGVIRGHEYHYSELRTRAGLETVYRVGKGAAATDEGYLVKRTLASYMHLHFRSNPEFARGFVRACVR</sequence>
<proteinExistence type="inferred from homology"/>
<dbReference type="NCBIfam" id="NF002204">
    <property type="entry name" value="PRK01077.1"/>
    <property type="match status" value="1"/>
</dbReference>
<dbReference type="PROSITE" id="PS51274">
    <property type="entry name" value="GATASE_COBBQ"/>
    <property type="match status" value="1"/>
</dbReference>
<keyword evidence="4" id="KW-0067">ATP-binding</keyword>
<protein>
    <submittedName>
        <fullName evidence="9">Cobyrinic acid a,c-diamide synthetase</fullName>
        <ecNumber evidence="9">6.3.5.11</ecNumber>
    </submittedName>
</protein>
<evidence type="ECO:0000256" key="3">
    <source>
        <dbReference type="ARBA" id="ARBA00022741"/>
    </source>
</evidence>
<dbReference type="Gene3D" id="3.40.50.300">
    <property type="entry name" value="P-loop containing nucleotide triphosphate hydrolases"/>
    <property type="match status" value="2"/>
</dbReference>
<keyword evidence="5" id="KW-0460">Magnesium</keyword>
<dbReference type="Gene3D" id="3.40.50.880">
    <property type="match status" value="1"/>
</dbReference>
<dbReference type="EC" id="6.3.5.11" evidence="9"/>
<evidence type="ECO:0000256" key="5">
    <source>
        <dbReference type="ARBA" id="ARBA00022842"/>
    </source>
</evidence>
<evidence type="ECO:0000259" key="8">
    <source>
        <dbReference type="Pfam" id="PF07685"/>
    </source>
</evidence>
<dbReference type="PANTHER" id="PTHR43873">
    <property type="entry name" value="COBYRINATE A,C-DIAMIDE SYNTHASE"/>
    <property type="match status" value="1"/>
</dbReference>
<dbReference type="InterPro" id="IPR029062">
    <property type="entry name" value="Class_I_gatase-like"/>
</dbReference>
<feature type="domain" description="CobB/CobQ-like glutamine amidotransferase" evidence="8">
    <location>
        <begin position="258"/>
        <end position="447"/>
    </location>
</feature>
<evidence type="ECO:0000259" key="7">
    <source>
        <dbReference type="Pfam" id="PF01656"/>
    </source>
</evidence>
<accession>A0A3B0V4H4</accession>
<organism evidence="9">
    <name type="scientific">hydrothermal vent metagenome</name>
    <dbReference type="NCBI Taxonomy" id="652676"/>
    <lineage>
        <taxon>unclassified sequences</taxon>
        <taxon>metagenomes</taxon>
        <taxon>ecological metagenomes</taxon>
    </lineage>
</organism>